<feature type="binding site" evidence="3">
    <location>
        <position position="190"/>
    </location>
    <ligand>
        <name>a divalent metal cation</name>
        <dbReference type="ChEBI" id="CHEBI:60240"/>
    </ligand>
</feature>
<protein>
    <submittedName>
        <fullName evidence="5">Sugar lactone lactonase YvrE</fullName>
    </submittedName>
</protein>
<dbReference type="Proteomes" id="UP000238392">
    <property type="component" value="Unassembled WGS sequence"/>
</dbReference>
<dbReference type="RefSeq" id="WP_106267773.1">
    <property type="nucleotide sequence ID" value="NZ_PVTQ01000017.1"/>
</dbReference>
<dbReference type="AlphaFoldDB" id="A0A2T0WFC1"/>
<evidence type="ECO:0000313" key="6">
    <source>
        <dbReference type="Proteomes" id="UP000238392"/>
    </source>
</evidence>
<dbReference type="OrthoDB" id="2633250at2"/>
<dbReference type="SUPFAM" id="SSF63829">
    <property type="entry name" value="Calcium-dependent phosphotriesterase"/>
    <property type="match status" value="1"/>
</dbReference>
<organism evidence="5 6">
    <name type="scientific">Donghicola tyrosinivorans</name>
    <dbReference type="NCBI Taxonomy" id="1652492"/>
    <lineage>
        <taxon>Bacteria</taxon>
        <taxon>Pseudomonadati</taxon>
        <taxon>Pseudomonadota</taxon>
        <taxon>Alphaproteobacteria</taxon>
        <taxon>Rhodobacterales</taxon>
        <taxon>Roseobacteraceae</taxon>
        <taxon>Donghicola</taxon>
    </lineage>
</organism>
<dbReference type="GO" id="GO:0019853">
    <property type="term" value="P:L-ascorbic acid biosynthetic process"/>
    <property type="evidence" value="ECO:0007669"/>
    <property type="project" value="TreeGrafter"/>
</dbReference>
<keyword evidence="6" id="KW-1185">Reference proteome</keyword>
<feature type="binding site" evidence="3">
    <location>
        <position position="95"/>
    </location>
    <ligand>
        <name>substrate</name>
    </ligand>
</feature>
<evidence type="ECO:0000256" key="1">
    <source>
        <dbReference type="ARBA" id="ARBA00008853"/>
    </source>
</evidence>
<dbReference type="GO" id="GO:0005509">
    <property type="term" value="F:calcium ion binding"/>
    <property type="evidence" value="ECO:0007669"/>
    <property type="project" value="TreeGrafter"/>
</dbReference>
<reference evidence="5 6" key="1">
    <citation type="submission" date="2018-03" db="EMBL/GenBank/DDBJ databases">
        <title>Genomic Encyclopedia of Archaeal and Bacterial Type Strains, Phase II (KMG-II): from individual species to whole genera.</title>
        <authorList>
            <person name="Goeker M."/>
        </authorList>
    </citation>
    <scope>NUCLEOTIDE SEQUENCE [LARGE SCALE GENOMIC DNA]</scope>
    <source>
        <strain evidence="5 6">DSM 100212</strain>
    </source>
</reference>
<keyword evidence="3" id="KW-0479">Metal-binding</keyword>
<dbReference type="InterPro" id="IPR011042">
    <property type="entry name" value="6-blade_b-propeller_TolB-like"/>
</dbReference>
<feature type="domain" description="SMP-30/Gluconolactonase/LRE-like region" evidence="4">
    <location>
        <begin position="10"/>
        <end position="249"/>
    </location>
</feature>
<proteinExistence type="inferred from homology"/>
<evidence type="ECO:0000256" key="2">
    <source>
        <dbReference type="PIRSR" id="PIRSR605511-1"/>
    </source>
</evidence>
<evidence type="ECO:0000259" key="4">
    <source>
        <dbReference type="Pfam" id="PF08450"/>
    </source>
</evidence>
<feature type="binding site" evidence="3">
    <location>
        <position position="140"/>
    </location>
    <ligand>
        <name>a divalent metal cation</name>
        <dbReference type="ChEBI" id="CHEBI:60240"/>
    </ligand>
</feature>
<comment type="caution">
    <text evidence="5">The sequence shown here is derived from an EMBL/GenBank/DDBJ whole genome shotgun (WGS) entry which is preliminary data.</text>
</comment>
<dbReference type="PANTHER" id="PTHR10907">
    <property type="entry name" value="REGUCALCIN"/>
    <property type="match status" value="1"/>
</dbReference>
<dbReference type="EMBL" id="PVTQ01000017">
    <property type="protein sequence ID" value="PRY85224.1"/>
    <property type="molecule type" value="Genomic_DNA"/>
</dbReference>
<accession>A0A2T0WFC1</accession>
<evidence type="ECO:0000256" key="3">
    <source>
        <dbReference type="PIRSR" id="PIRSR605511-2"/>
    </source>
</evidence>
<comment type="cofactor">
    <cofactor evidence="3">
        <name>Zn(2+)</name>
        <dbReference type="ChEBI" id="CHEBI:29105"/>
    </cofactor>
    <text evidence="3">Binds 1 divalent metal cation per subunit.</text>
</comment>
<keyword evidence="3" id="KW-0862">Zinc</keyword>
<name>A0A2T0WFC1_9RHOB</name>
<sequence length="289" mass="30861">MIFDQTVCELGEGLLWHPERQALIWFDITGQKMFIREGADLKVWDLEEMCSAAGWVDRDNLLVASETALGVFHLEEGTWTHVTVLEAENTLTRSNDGRADPWGGFWIGTMGKKAEHRAGAIYRYSDGQLKKLYGGVTIPNAICFDGAAQCAYFTDTPTGVIRRVHVNENGWPDTPTEVFADFKNAGLSPDGAVVLADGTLLVACWGAGGVVPVTPDGVIGTLIPAPAPHVTCPAMGGPTFSDLYCTSATEGMTPEALAACPDAGKTFQLEGIGAGVSEPRVILDDGDWG</sequence>
<dbReference type="Pfam" id="PF08450">
    <property type="entry name" value="SGL"/>
    <property type="match status" value="1"/>
</dbReference>
<feature type="binding site" evidence="3">
    <location>
        <position position="12"/>
    </location>
    <ligand>
        <name>a divalent metal cation</name>
        <dbReference type="ChEBI" id="CHEBI:60240"/>
    </ligand>
</feature>
<dbReference type="GO" id="GO:0004341">
    <property type="term" value="F:gluconolactonase activity"/>
    <property type="evidence" value="ECO:0007669"/>
    <property type="project" value="TreeGrafter"/>
</dbReference>
<evidence type="ECO:0000313" key="5">
    <source>
        <dbReference type="EMBL" id="PRY85224.1"/>
    </source>
</evidence>
<dbReference type="InterPro" id="IPR013658">
    <property type="entry name" value="SGL"/>
</dbReference>
<feature type="active site" description="Proton donor/acceptor" evidence="2">
    <location>
        <position position="190"/>
    </location>
</feature>
<gene>
    <name evidence="5" type="ORF">CLV74_11749</name>
</gene>
<feature type="binding site" evidence="3">
    <location>
        <position position="93"/>
    </location>
    <ligand>
        <name>substrate</name>
    </ligand>
</feature>
<comment type="similarity">
    <text evidence="1">Belongs to the SMP-30/CGR1 family.</text>
</comment>
<dbReference type="Gene3D" id="2.120.10.30">
    <property type="entry name" value="TolB, C-terminal domain"/>
    <property type="match status" value="1"/>
</dbReference>
<dbReference type="InterPro" id="IPR005511">
    <property type="entry name" value="SMP-30"/>
</dbReference>
<dbReference type="PANTHER" id="PTHR10907:SF47">
    <property type="entry name" value="REGUCALCIN"/>
    <property type="match status" value="1"/>
</dbReference>
<dbReference type="PRINTS" id="PR01790">
    <property type="entry name" value="SMP30FAMILY"/>
</dbReference>